<evidence type="ECO:0000256" key="2">
    <source>
        <dbReference type="ARBA" id="ARBA00023002"/>
    </source>
</evidence>
<dbReference type="PANTHER" id="PTHR24320">
    <property type="entry name" value="RETINOL DEHYDROGENASE"/>
    <property type="match status" value="1"/>
</dbReference>
<comment type="similarity">
    <text evidence="1">Belongs to the short-chain dehydrogenases/reductases (SDR) family.</text>
</comment>
<dbReference type="Proteomes" id="UP000813461">
    <property type="component" value="Unassembled WGS sequence"/>
</dbReference>
<dbReference type="EMBL" id="JAGMVJ010000014">
    <property type="protein sequence ID" value="KAH7082061.1"/>
    <property type="molecule type" value="Genomic_DNA"/>
</dbReference>
<protein>
    <submittedName>
        <fullName evidence="3">WW domain-containing oxidoreductase</fullName>
    </submittedName>
</protein>
<accession>A0A8K0VWJ0</accession>
<evidence type="ECO:0000313" key="4">
    <source>
        <dbReference type="Proteomes" id="UP000813461"/>
    </source>
</evidence>
<dbReference type="PRINTS" id="PR00081">
    <property type="entry name" value="GDHRDH"/>
</dbReference>
<comment type="caution">
    <text evidence="3">The sequence shown here is derived from an EMBL/GenBank/DDBJ whole genome shotgun (WGS) entry which is preliminary data.</text>
</comment>
<name>A0A8K0VWJ0_9PLEO</name>
<organism evidence="3 4">
    <name type="scientific">Paraphoma chrysanthemicola</name>
    <dbReference type="NCBI Taxonomy" id="798071"/>
    <lineage>
        <taxon>Eukaryota</taxon>
        <taxon>Fungi</taxon>
        <taxon>Dikarya</taxon>
        <taxon>Ascomycota</taxon>
        <taxon>Pezizomycotina</taxon>
        <taxon>Dothideomycetes</taxon>
        <taxon>Pleosporomycetidae</taxon>
        <taxon>Pleosporales</taxon>
        <taxon>Pleosporineae</taxon>
        <taxon>Phaeosphaeriaceae</taxon>
        <taxon>Paraphoma</taxon>
    </lineage>
</organism>
<dbReference type="GO" id="GO:0016491">
    <property type="term" value="F:oxidoreductase activity"/>
    <property type="evidence" value="ECO:0007669"/>
    <property type="project" value="UniProtKB-KW"/>
</dbReference>
<dbReference type="InterPro" id="IPR036291">
    <property type="entry name" value="NAD(P)-bd_dom_sf"/>
</dbReference>
<dbReference type="InterPro" id="IPR002347">
    <property type="entry name" value="SDR_fam"/>
</dbReference>
<dbReference type="AlphaFoldDB" id="A0A8K0VWJ0"/>
<dbReference type="Pfam" id="PF00106">
    <property type="entry name" value="adh_short"/>
    <property type="match status" value="1"/>
</dbReference>
<dbReference type="SUPFAM" id="SSF51735">
    <property type="entry name" value="NAD(P)-binding Rossmann-fold domains"/>
    <property type="match status" value="1"/>
</dbReference>
<evidence type="ECO:0000256" key="1">
    <source>
        <dbReference type="ARBA" id="ARBA00006484"/>
    </source>
</evidence>
<sequence length="337" mass="35839">MASSNKYAAAHIAPNGPGDARPTALQILKDEGIEGKLSDNVILVTGASAGIGVETVRVLAKTGATIFAAARDLRKAEKALAGVEGKVELLELDLASLASVRAAAADFLKRSGGKLNILINNAGVMAIPSRTLTVDGFETQFGTNHLGHFLLFQLLKPALLASTTPSFNSRVVVLSSAAHKAGGIRPKDYNFEEPGSYFDWVAYGQAKTANLYMSNAIERYYGSKGLHSNAVHPGMIMTELSRHLDKEVLASFAQNPELQKVFKSFEQGAATTVLAAIGKAYEGVGGKYLEDAGEWGPVAPDAAATMEARGYAPHAFDEALEDQLWKDSNKFVGIKEE</sequence>
<dbReference type="PANTHER" id="PTHR24320:SF272">
    <property type="entry name" value="NAD(P)-BINDING ROSSMANN-FOLD SUPERFAMILY PROTEIN"/>
    <property type="match status" value="1"/>
</dbReference>
<keyword evidence="2" id="KW-0560">Oxidoreductase</keyword>
<reference evidence="3" key="1">
    <citation type="journal article" date="2021" name="Nat. Commun.">
        <title>Genetic determinants of endophytism in the Arabidopsis root mycobiome.</title>
        <authorList>
            <person name="Mesny F."/>
            <person name="Miyauchi S."/>
            <person name="Thiergart T."/>
            <person name="Pickel B."/>
            <person name="Atanasova L."/>
            <person name="Karlsson M."/>
            <person name="Huettel B."/>
            <person name="Barry K.W."/>
            <person name="Haridas S."/>
            <person name="Chen C."/>
            <person name="Bauer D."/>
            <person name="Andreopoulos W."/>
            <person name="Pangilinan J."/>
            <person name="LaButti K."/>
            <person name="Riley R."/>
            <person name="Lipzen A."/>
            <person name="Clum A."/>
            <person name="Drula E."/>
            <person name="Henrissat B."/>
            <person name="Kohler A."/>
            <person name="Grigoriev I.V."/>
            <person name="Martin F.M."/>
            <person name="Hacquard S."/>
        </authorList>
    </citation>
    <scope>NUCLEOTIDE SEQUENCE</scope>
    <source>
        <strain evidence="3">MPI-SDFR-AT-0120</strain>
    </source>
</reference>
<proteinExistence type="inferred from homology"/>
<evidence type="ECO:0000313" key="3">
    <source>
        <dbReference type="EMBL" id="KAH7082061.1"/>
    </source>
</evidence>
<keyword evidence="4" id="KW-1185">Reference proteome</keyword>
<gene>
    <name evidence="3" type="ORF">FB567DRAFT_97536</name>
</gene>
<dbReference type="Gene3D" id="3.40.50.720">
    <property type="entry name" value="NAD(P)-binding Rossmann-like Domain"/>
    <property type="match status" value="1"/>
</dbReference>
<dbReference type="OrthoDB" id="191139at2759"/>